<organism evidence="1">
    <name type="scientific">Thermosulfurimonas dismutans</name>
    <dbReference type="NCBI Taxonomy" id="999894"/>
    <lineage>
        <taxon>Bacteria</taxon>
        <taxon>Pseudomonadati</taxon>
        <taxon>Thermodesulfobacteriota</taxon>
        <taxon>Thermodesulfobacteria</taxon>
        <taxon>Thermodesulfobacteriales</taxon>
        <taxon>Thermodesulfobacteriaceae</taxon>
        <taxon>Thermosulfurimonas</taxon>
    </lineage>
</organism>
<dbReference type="PANTHER" id="PTHR37029:SF1">
    <property type="entry name" value="SSR1768 PROTEIN"/>
    <property type="match status" value="1"/>
</dbReference>
<sequence>MRFWHDPEADIFYLSLSDIPAVDSEEVAENIRIEYGPDGEIVGVEIHRLSQLLARSLMQHLEKLRHEIHRDLDLSGA</sequence>
<evidence type="ECO:0000313" key="1">
    <source>
        <dbReference type="EMBL" id="HFC97177.1"/>
    </source>
</evidence>
<accession>A0A7C3GD12</accession>
<comment type="caution">
    <text evidence="1">The sequence shown here is derived from an EMBL/GenBank/DDBJ whole genome shotgun (WGS) entry which is preliminary data.</text>
</comment>
<name>A0A7C3GD12_9BACT</name>
<dbReference type="AlphaFoldDB" id="A0A7C3GD12"/>
<dbReference type="Proteomes" id="UP000886043">
    <property type="component" value="Unassembled WGS sequence"/>
</dbReference>
<dbReference type="Pfam" id="PF10049">
    <property type="entry name" value="DUF2283"/>
    <property type="match status" value="1"/>
</dbReference>
<proteinExistence type="predicted"/>
<dbReference type="PANTHER" id="PTHR37029">
    <property type="entry name" value="SSR1768 PROTEIN"/>
    <property type="match status" value="1"/>
</dbReference>
<gene>
    <name evidence="1" type="ORF">ENJ40_01795</name>
</gene>
<dbReference type="EMBL" id="DRMH01000017">
    <property type="protein sequence ID" value="HFC97177.1"/>
    <property type="molecule type" value="Genomic_DNA"/>
</dbReference>
<protein>
    <submittedName>
        <fullName evidence="1">DUF2283 domain-containing protein</fullName>
    </submittedName>
</protein>
<reference evidence="1" key="1">
    <citation type="journal article" date="2020" name="mSystems">
        <title>Genome- and Community-Level Interaction Insights into Carbon Utilization and Element Cycling Functions of Hydrothermarchaeota in Hydrothermal Sediment.</title>
        <authorList>
            <person name="Zhou Z."/>
            <person name="Liu Y."/>
            <person name="Xu W."/>
            <person name="Pan J."/>
            <person name="Luo Z.H."/>
            <person name="Li M."/>
        </authorList>
    </citation>
    <scope>NUCLEOTIDE SEQUENCE [LARGE SCALE GENOMIC DNA]</scope>
    <source>
        <strain evidence="1">HyVt-483</strain>
    </source>
</reference>
<dbReference type="InterPro" id="IPR019270">
    <property type="entry name" value="DUF2283"/>
</dbReference>